<dbReference type="PATRIC" id="fig|151081.8.peg.1505"/>
<dbReference type="Proteomes" id="UP000033664">
    <property type="component" value="Unassembled WGS sequence"/>
</dbReference>
<dbReference type="AlphaFoldDB" id="A0A0F4PTQ8"/>
<evidence type="ECO:0000313" key="2">
    <source>
        <dbReference type="Proteomes" id="UP000033664"/>
    </source>
</evidence>
<proteinExistence type="predicted"/>
<reference evidence="1 2" key="1">
    <citation type="journal article" date="2015" name="BMC Genomics">
        <title>Genome mining reveals unlocked bioactive potential of marine Gram-negative bacteria.</title>
        <authorList>
            <person name="Machado H."/>
            <person name="Sonnenschein E.C."/>
            <person name="Melchiorsen J."/>
            <person name="Gram L."/>
        </authorList>
    </citation>
    <scope>NUCLEOTIDE SEQUENCE [LARGE SCALE GENOMIC DNA]</scope>
    <source>
        <strain evidence="1 2">S3137</strain>
    </source>
</reference>
<sequence>MISSVLSIDCSESASERYVNYYELYIEQYRRNYLHALKRGYAWEHEDVVEVTERYCKQYASRKINGSASYSEKITLIKGPREFLLDRLRGTIRLGHEYCIELVVNDSAHAKKKVAGRIDLRSYVLAPDVRTGLSELSFENDDRLPLHWMKIDKNKELCLHLAGAIRLLSSVDYIINVRGDDE</sequence>
<dbReference type="EMBL" id="JXXZ01000002">
    <property type="protein sequence ID" value="KJZ01678.1"/>
    <property type="molecule type" value="Genomic_DNA"/>
</dbReference>
<evidence type="ECO:0000313" key="1">
    <source>
        <dbReference type="EMBL" id="KJZ01678.1"/>
    </source>
</evidence>
<gene>
    <name evidence="1" type="ORF">TW72_01630</name>
</gene>
<keyword evidence="2" id="KW-1185">Reference proteome</keyword>
<organism evidence="1 2">
    <name type="scientific">Pseudoalteromonas ruthenica</name>
    <dbReference type="NCBI Taxonomy" id="151081"/>
    <lineage>
        <taxon>Bacteria</taxon>
        <taxon>Pseudomonadati</taxon>
        <taxon>Pseudomonadota</taxon>
        <taxon>Gammaproteobacteria</taxon>
        <taxon>Alteromonadales</taxon>
        <taxon>Pseudoalteromonadaceae</taxon>
        <taxon>Pseudoalteromonas</taxon>
    </lineage>
</organism>
<accession>A0A0F4PTQ8</accession>
<dbReference type="OrthoDB" id="9944212at2"/>
<protein>
    <submittedName>
        <fullName evidence="1">Uncharacterized protein</fullName>
    </submittedName>
</protein>
<name>A0A0F4PTQ8_9GAMM</name>
<comment type="caution">
    <text evidence="1">The sequence shown here is derived from an EMBL/GenBank/DDBJ whole genome shotgun (WGS) entry which is preliminary data.</text>
</comment>